<dbReference type="Proteomes" id="UP000321773">
    <property type="component" value="Unassembled WGS sequence"/>
</dbReference>
<evidence type="ECO:0000313" key="1">
    <source>
        <dbReference type="EMBL" id="GEM04489.1"/>
    </source>
</evidence>
<dbReference type="EMBL" id="BJWJ01000013">
    <property type="protein sequence ID" value="GEM04489.1"/>
    <property type="molecule type" value="Genomic_DNA"/>
</dbReference>
<evidence type="ECO:0000313" key="2">
    <source>
        <dbReference type="Proteomes" id="UP000321773"/>
    </source>
</evidence>
<organism evidence="1 2">
    <name type="scientific">Halolactibacillus miurensis</name>
    <dbReference type="NCBI Taxonomy" id="306541"/>
    <lineage>
        <taxon>Bacteria</taxon>
        <taxon>Bacillati</taxon>
        <taxon>Bacillota</taxon>
        <taxon>Bacilli</taxon>
        <taxon>Bacillales</taxon>
        <taxon>Bacillaceae</taxon>
        <taxon>Halolactibacillus</taxon>
    </lineage>
</organism>
<reference evidence="1 2" key="1">
    <citation type="submission" date="2019-07" db="EMBL/GenBank/DDBJ databases">
        <title>Whole genome shotgun sequence of Halolactibacillus miurensis NBRC 100873.</title>
        <authorList>
            <person name="Hosoyama A."/>
            <person name="Uohara A."/>
            <person name="Ohji S."/>
            <person name="Ichikawa N."/>
        </authorList>
    </citation>
    <scope>NUCLEOTIDE SEQUENCE [LARGE SCALE GENOMIC DNA]</scope>
    <source>
        <strain evidence="1 2">NBRC 100873</strain>
    </source>
</reference>
<proteinExistence type="predicted"/>
<gene>
    <name evidence="1" type="ORF">HMI01_14770</name>
</gene>
<accession>A0ABQ0VWD9</accession>
<protein>
    <submittedName>
        <fullName evidence="1">Uncharacterized protein</fullName>
    </submittedName>
</protein>
<sequence>MIDHTDILDNFNALNSRKKHMFHYHLLSTMSLFVESLSRTGDTASAEQIMYFIDAAIEDAKNGGISNVQRTN</sequence>
<keyword evidence="2" id="KW-1185">Reference proteome</keyword>
<dbReference type="RefSeq" id="WP_089853517.1">
    <property type="nucleotide sequence ID" value="NZ_BJWJ01000013.1"/>
</dbReference>
<name>A0ABQ0VWD9_9BACI</name>
<comment type="caution">
    <text evidence="1">The sequence shown here is derived from an EMBL/GenBank/DDBJ whole genome shotgun (WGS) entry which is preliminary data.</text>
</comment>